<evidence type="ECO:0000256" key="6">
    <source>
        <dbReference type="ARBA" id="ARBA00022840"/>
    </source>
</evidence>
<dbReference type="InterPro" id="IPR027417">
    <property type="entry name" value="P-loop_NTPase"/>
</dbReference>
<evidence type="ECO:0000256" key="3">
    <source>
        <dbReference type="ARBA" id="ARBA00022737"/>
    </source>
</evidence>
<name>A0A2U1KJC4_ARTAN</name>
<dbReference type="InterPro" id="IPR056789">
    <property type="entry name" value="LRR_R13L1-DRL21"/>
</dbReference>
<dbReference type="InterPro" id="IPR032675">
    <property type="entry name" value="LRR_dom_sf"/>
</dbReference>
<evidence type="ECO:0000313" key="13">
    <source>
        <dbReference type="Proteomes" id="UP000245207"/>
    </source>
</evidence>
<evidence type="ECO:0000256" key="1">
    <source>
        <dbReference type="ARBA" id="ARBA00008894"/>
    </source>
</evidence>
<dbReference type="PANTHER" id="PTHR36766">
    <property type="entry name" value="PLANT BROAD-SPECTRUM MILDEW RESISTANCE PROTEIN RPW8"/>
    <property type="match status" value="1"/>
</dbReference>
<evidence type="ECO:0000256" key="7">
    <source>
        <dbReference type="SAM" id="MobiDB-lite"/>
    </source>
</evidence>
<dbReference type="Gene3D" id="1.10.8.430">
    <property type="entry name" value="Helical domain of apoptotic protease-activating factors"/>
    <property type="match status" value="1"/>
</dbReference>
<dbReference type="InterPro" id="IPR042197">
    <property type="entry name" value="Apaf_helical"/>
</dbReference>
<dbReference type="SUPFAM" id="SSF52058">
    <property type="entry name" value="L domain-like"/>
    <property type="match status" value="1"/>
</dbReference>
<dbReference type="FunFam" id="3.40.50.300:FF:001091">
    <property type="entry name" value="Probable disease resistance protein At1g61300"/>
    <property type="match status" value="1"/>
</dbReference>
<feature type="compositionally biased region" description="Gly residues" evidence="7">
    <location>
        <begin position="1265"/>
        <end position="1274"/>
    </location>
</feature>
<dbReference type="Gene3D" id="3.80.10.10">
    <property type="entry name" value="Ribonuclease Inhibitor"/>
    <property type="match status" value="2"/>
</dbReference>
<dbReference type="Pfam" id="PF25019">
    <property type="entry name" value="LRR_R13L1-DRL21"/>
    <property type="match status" value="1"/>
</dbReference>
<keyword evidence="4" id="KW-0547">Nucleotide-binding</keyword>
<organism evidence="12 13">
    <name type="scientific">Artemisia annua</name>
    <name type="common">Sweet wormwood</name>
    <dbReference type="NCBI Taxonomy" id="35608"/>
    <lineage>
        <taxon>Eukaryota</taxon>
        <taxon>Viridiplantae</taxon>
        <taxon>Streptophyta</taxon>
        <taxon>Embryophyta</taxon>
        <taxon>Tracheophyta</taxon>
        <taxon>Spermatophyta</taxon>
        <taxon>Magnoliopsida</taxon>
        <taxon>eudicotyledons</taxon>
        <taxon>Gunneridae</taxon>
        <taxon>Pentapetalae</taxon>
        <taxon>asterids</taxon>
        <taxon>campanulids</taxon>
        <taxon>Asterales</taxon>
        <taxon>Asteraceae</taxon>
        <taxon>Asteroideae</taxon>
        <taxon>Anthemideae</taxon>
        <taxon>Artemisiinae</taxon>
        <taxon>Artemisia</taxon>
    </lineage>
</organism>
<proteinExistence type="inferred from homology"/>
<dbReference type="SUPFAM" id="SSF52540">
    <property type="entry name" value="P-loop containing nucleoside triphosphate hydrolases"/>
    <property type="match status" value="1"/>
</dbReference>
<feature type="domain" description="R13L1/DRL21-like LRR repeat region" evidence="11">
    <location>
        <begin position="698"/>
        <end position="825"/>
    </location>
</feature>
<dbReference type="PRINTS" id="PR00364">
    <property type="entry name" value="DISEASERSIST"/>
</dbReference>
<feature type="domain" description="Disease resistance N-terminal" evidence="9">
    <location>
        <begin position="10"/>
        <end position="93"/>
    </location>
</feature>
<feature type="region of interest" description="Disordered" evidence="7">
    <location>
        <begin position="150"/>
        <end position="175"/>
    </location>
</feature>
<dbReference type="InterPro" id="IPR036388">
    <property type="entry name" value="WH-like_DNA-bd_sf"/>
</dbReference>
<comment type="caution">
    <text evidence="12">The sequence shown here is derived from an EMBL/GenBank/DDBJ whole genome shotgun (WGS) entry which is preliminary data.</text>
</comment>
<dbReference type="InterPro" id="IPR002182">
    <property type="entry name" value="NB-ARC"/>
</dbReference>
<evidence type="ECO:0000259" key="10">
    <source>
        <dbReference type="Pfam" id="PF23559"/>
    </source>
</evidence>
<dbReference type="GO" id="GO:0043531">
    <property type="term" value="F:ADP binding"/>
    <property type="evidence" value="ECO:0007669"/>
    <property type="project" value="InterPro"/>
</dbReference>
<evidence type="ECO:0000256" key="4">
    <source>
        <dbReference type="ARBA" id="ARBA00022741"/>
    </source>
</evidence>
<sequence length="1392" mass="156628">MAEGMASDLVKVVLQKLANEAIKQIVRAKEIRSELKSLGKTLTDIQDLLINAADKEIKEVPVQKWLNSLQHLAYDIEDILDDLATEAMHRELTENSGGSTSMVRKLIPSCCTNFSLSSKMRHKLDDINHKLQDLEKEKVTLGLTMKSGSLEVKNDRSKDKNRQSQTSLVDPSGIVGRQGDKEALVLKLLVDEPRNSENISIVPIVGMGGVGKTTLAKIVYDDKKVKKHFKLKAWVCVSDEWDTFGMSNIIFQSVTGETKKFEDLNLLQEALRDQLREKLFLLVLDDVWSESSDDWESLVAPLKACAHGSKIIMTTRKEKLLRELGCGKLNHLQSLSHDEAVCLFAKHALGENNFDSHPRLKAPGEGIVRKCDGLPLALIALGRLLRTKEDEVEWKEIEDSEIWSLKEGGKIIPALRLSYRELPAYLKQLFAYCSLFPKDYAFEKQDLVLLWIAEGFLHQTNPSKSTKERWGHKCFDELLSRSFFQHSPNDESLFVMHDLMNDLATSVAGDFYFRLEKELGKNVRKQALDKCRHMSFICEQYVAYKKFEGIEGAKGLRTFLSVGMKERSKAYYLSNKILADLLPQLLLIRVISLSGYEISEVPESIGTLRHLRYFNLSRTKIKHLPENVCNLYNLETLIVFGCSSLTNLPKSFLKIKNLRHLDIRDTPLLKDLPLGVAKLKSLQTLSKIIIGGENDFSITNLKDFENLHGKVSIEGLEKVKNATEAREADLSQKKLTELEVEWSDISDASQNDTTENDVLDALKPYNDCLKRLGIVKYLGLEFPKWVGDPSFRQLARVSLRGCKKCTSLPSLGQLQSLKELSVQDMGDVKVVGSEFFGIGPAFPSLESLSFRNMSGWEVWSTNNRSGVGDSVFPCLQELNIEGCPNLVEVSVEALPSLRVLKIDACGNGVLRSLVHVAPSVTKLEIESILGLTNEVWRGVILDLKAVEELGVRRCDEIRYLWESKEAEASSKVLVNLRKLEVSRCKILASLGEKDEEEYNCGSNLLTSLRSLQVWSCKNLKHLSCPNNIEMLEIKRCDSITCVSFFSMGGGQKLKSVHIWGCKKLMMKEELGEGGKKNRLLINSKSMPMLQDVWISDHPNVASIIEFGAGLWPPNLRSLLIGGLKKPISEWGPQKFPTTLVELTLIGRTEAATNWSELSNLHLPSSLTRLEICSFKKLERVSEGLQHLTSLQHLEIVCCPKVKDLPEKLLPSLLSLEIRECPNLKELPIKLLHSLLSLEIVKCRDLKERCILPPQAPPRNTNNNNRGGGNQGGRGRWPNNSNPGGPGLLPRPPFPQRQNNYGYGSRYNAPRNDERFVSELKFSKSEETLSRKVISFQEGGVCLAFADEVLCWLYGTVKENEDYILQFAAPFTRLELLQAQSCPQEITDHVQQL</sequence>
<keyword evidence="13" id="KW-1185">Reference proteome</keyword>
<reference evidence="12 13" key="1">
    <citation type="journal article" date="2018" name="Mol. Plant">
        <title>The genome of Artemisia annua provides insight into the evolution of Asteraceae family and artemisinin biosynthesis.</title>
        <authorList>
            <person name="Shen Q."/>
            <person name="Zhang L."/>
            <person name="Liao Z."/>
            <person name="Wang S."/>
            <person name="Yan T."/>
            <person name="Shi P."/>
            <person name="Liu M."/>
            <person name="Fu X."/>
            <person name="Pan Q."/>
            <person name="Wang Y."/>
            <person name="Lv Z."/>
            <person name="Lu X."/>
            <person name="Zhang F."/>
            <person name="Jiang W."/>
            <person name="Ma Y."/>
            <person name="Chen M."/>
            <person name="Hao X."/>
            <person name="Li L."/>
            <person name="Tang Y."/>
            <person name="Lv G."/>
            <person name="Zhou Y."/>
            <person name="Sun X."/>
            <person name="Brodelius P.E."/>
            <person name="Rose J.K.C."/>
            <person name="Tang K."/>
        </authorList>
    </citation>
    <scope>NUCLEOTIDE SEQUENCE [LARGE SCALE GENOMIC DNA]</scope>
    <source>
        <strain evidence="13">cv. Huhao1</strain>
        <tissue evidence="12">Leaf</tissue>
    </source>
</reference>
<dbReference type="Gene3D" id="1.20.5.4130">
    <property type="match status" value="1"/>
</dbReference>
<dbReference type="SUPFAM" id="SSF52047">
    <property type="entry name" value="RNI-like"/>
    <property type="match status" value="2"/>
</dbReference>
<dbReference type="GO" id="GO:0005524">
    <property type="term" value="F:ATP binding"/>
    <property type="evidence" value="ECO:0007669"/>
    <property type="project" value="UniProtKB-KW"/>
</dbReference>
<gene>
    <name evidence="12" type="ORF">CTI12_AA595890</name>
</gene>
<comment type="similarity">
    <text evidence="1">Belongs to the disease resistance NB-LRR family.</text>
</comment>
<dbReference type="Gene3D" id="1.10.10.10">
    <property type="entry name" value="Winged helix-like DNA-binding domain superfamily/Winged helix DNA-binding domain"/>
    <property type="match status" value="1"/>
</dbReference>
<dbReference type="PANTHER" id="PTHR36766:SF61">
    <property type="entry name" value="NB-ARC DOMAIN DISEASE RESISTANCE PROTEIN"/>
    <property type="match status" value="1"/>
</dbReference>
<keyword evidence="2" id="KW-0433">Leucine-rich repeat</keyword>
<dbReference type="InterPro" id="IPR041118">
    <property type="entry name" value="Rx_N"/>
</dbReference>
<dbReference type="Proteomes" id="UP000245207">
    <property type="component" value="Unassembled WGS sequence"/>
</dbReference>
<evidence type="ECO:0000259" key="11">
    <source>
        <dbReference type="Pfam" id="PF25019"/>
    </source>
</evidence>
<dbReference type="GO" id="GO:0006952">
    <property type="term" value="P:defense response"/>
    <property type="evidence" value="ECO:0007669"/>
    <property type="project" value="UniProtKB-KW"/>
</dbReference>
<dbReference type="Gene3D" id="3.40.50.300">
    <property type="entry name" value="P-loop containing nucleotide triphosphate hydrolases"/>
    <property type="match status" value="1"/>
</dbReference>
<dbReference type="GO" id="GO:0051707">
    <property type="term" value="P:response to other organism"/>
    <property type="evidence" value="ECO:0007669"/>
    <property type="project" value="UniProtKB-ARBA"/>
</dbReference>
<dbReference type="OrthoDB" id="1896560at2759"/>
<evidence type="ECO:0000256" key="5">
    <source>
        <dbReference type="ARBA" id="ARBA00022821"/>
    </source>
</evidence>
<feature type="region of interest" description="Disordered" evidence="7">
    <location>
        <begin position="1252"/>
        <end position="1307"/>
    </location>
</feature>
<evidence type="ECO:0000256" key="2">
    <source>
        <dbReference type="ARBA" id="ARBA00022614"/>
    </source>
</evidence>
<feature type="domain" description="Disease resistance protein winged helix" evidence="10">
    <location>
        <begin position="435"/>
        <end position="504"/>
    </location>
</feature>
<feature type="compositionally biased region" description="Basic and acidic residues" evidence="7">
    <location>
        <begin position="152"/>
        <end position="162"/>
    </location>
</feature>
<evidence type="ECO:0000313" key="12">
    <source>
        <dbReference type="EMBL" id="PWA36874.1"/>
    </source>
</evidence>
<dbReference type="InterPro" id="IPR058922">
    <property type="entry name" value="WHD_DRP"/>
</dbReference>
<evidence type="ECO:0000259" key="9">
    <source>
        <dbReference type="Pfam" id="PF18052"/>
    </source>
</evidence>
<dbReference type="Pfam" id="PF23559">
    <property type="entry name" value="WHD_DRP"/>
    <property type="match status" value="1"/>
</dbReference>
<dbReference type="Pfam" id="PF00931">
    <property type="entry name" value="NB-ARC"/>
    <property type="match status" value="1"/>
</dbReference>
<accession>A0A2U1KJC4</accession>
<dbReference type="EMBL" id="PKPP01017540">
    <property type="protein sequence ID" value="PWA36874.1"/>
    <property type="molecule type" value="Genomic_DNA"/>
</dbReference>
<keyword evidence="6" id="KW-0067">ATP-binding</keyword>
<evidence type="ECO:0000259" key="8">
    <source>
        <dbReference type="Pfam" id="PF00931"/>
    </source>
</evidence>
<protein>
    <submittedName>
        <fullName evidence="12">NB-ARC domains-containing protein</fullName>
    </submittedName>
</protein>
<feature type="domain" description="NB-ARC" evidence="8">
    <location>
        <begin position="195"/>
        <end position="349"/>
    </location>
</feature>
<keyword evidence="5" id="KW-0611">Plant defense</keyword>
<dbReference type="Pfam" id="PF18052">
    <property type="entry name" value="Rx_N"/>
    <property type="match status" value="1"/>
</dbReference>
<keyword evidence="3" id="KW-0677">Repeat</keyword>